<organism evidence="6 7">
    <name type="scientific">Thermincola ferriacetica</name>
    <dbReference type="NCBI Taxonomy" id="281456"/>
    <lineage>
        <taxon>Bacteria</taxon>
        <taxon>Bacillati</taxon>
        <taxon>Bacillota</taxon>
        <taxon>Clostridia</taxon>
        <taxon>Eubacteriales</taxon>
        <taxon>Thermincolaceae</taxon>
        <taxon>Thermincola</taxon>
    </lineage>
</organism>
<keyword evidence="3" id="KW-0067">ATP-binding</keyword>
<feature type="domain" description="ABC transporter" evidence="5">
    <location>
        <begin position="6"/>
        <end position="236"/>
    </location>
</feature>
<comment type="caution">
    <text evidence="6">The sequence shown here is derived from an EMBL/GenBank/DDBJ whole genome shotgun (WGS) entry which is preliminary data.</text>
</comment>
<dbReference type="GO" id="GO:1900753">
    <property type="term" value="P:doxorubicin transport"/>
    <property type="evidence" value="ECO:0007669"/>
    <property type="project" value="InterPro"/>
</dbReference>
<proteinExistence type="inferred from homology"/>
<dbReference type="PROSITE" id="PS00211">
    <property type="entry name" value="ABC_TRANSPORTER_1"/>
    <property type="match status" value="1"/>
</dbReference>
<dbReference type="AlphaFoldDB" id="A0A0L6W4D6"/>
<dbReference type="InterPro" id="IPR003439">
    <property type="entry name" value="ABC_transporter-like_ATP-bd"/>
</dbReference>
<comment type="similarity">
    <text evidence="4">Belongs to the ABC transporter superfamily. Drug exporter-1 (DrugE1) (TC 3.A.1.105) family.</text>
</comment>
<dbReference type="NCBIfam" id="TIGR01188">
    <property type="entry name" value="drrA"/>
    <property type="match status" value="1"/>
</dbReference>
<dbReference type="PANTHER" id="PTHR43582">
    <property type="entry name" value="LINEARMYCIN RESISTANCE ATP-BINDING PROTEIN LNRL"/>
    <property type="match status" value="1"/>
</dbReference>
<reference evidence="7" key="1">
    <citation type="submission" date="2015-07" db="EMBL/GenBank/DDBJ databases">
        <title>Complete Genome of Thermincola ferriacetica strain Z-0001T.</title>
        <authorList>
            <person name="Lusk B."/>
            <person name="Badalamenti J.P."/>
            <person name="Parameswaran P."/>
            <person name="Bond D.R."/>
            <person name="Torres C.I."/>
        </authorList>
    </citation>
    <scope>NUCLEOTIDE SEQUENCE [LARGE SCALE GENOMIC DNA]</scope>
    <source>
        <strain evidence="7">Z-0001</strain>
    </source>
</reference>
<evidence type="ECO:0000256" key="1">
    <source>
        <dbReference type="ARBA" id="ARBA00004413"/>
    </source>
</evidence>
<evidence type="ECO:0000256" key="3">
    <source>
        <dbReference type="ARBA" id="ARBA00022840"/>
    </source>
</evidence>
<dbReference type="InterPro" id="IPR005894">
    <property type="entry name" value="DrrA"/>
</dbReference>
<evidence type="ECO:0000256" key="4">
    <source>
        <dbReference type="ARBA" id="ARBA00049985"/>
    </source>
</evidence>
<keyword evidence="2" id="KW-0547">Nucleotide-binding</keyword>
<protein>
    <submittedName>
        <fullName evidence="6">Daunorubicin resistance ABC transporter ATPase subunit</fullName>
    </submittedName>
</protein>
<dbReference type="InterPro" id="IPR017871">
    <property type="entry name" value="ABC_transporter-like_CS"/>
</dbReference>
<sequence length="326" mass="36699">MPKNIVEVENLSKSFGHVEAVKNVSFHVPEGITFGFLGPNGAGKSTTIKILCTLLKPTRGRVILNGCDVVANPKAVRRSIGIVFQDPSLDENLTATENLFFHAVLFGVPRSVIRERIKQVLDLVELYDRKDSIVKTFSGGMKRRLEIARGLLHYPKVLFLDEPTIGLDPQTRAHIWDYIGLLQKRENITIFLTTHYMEEAENCSQIAVIDNGEIVAEGTPEKLKREFGSEFLEIKAIDNEAAFILLKEQFGDKVILDRDRIILGISEGEKALYKIGAVLQGNIISVLVHKPTLNDVFLNLTGRNIRDENLTSGREIMIQKRRARRR</sequence>
<name>A0A0L6W4D6_9FIRM</name>
<dbReference type="GO" id="GO:0005524">
    <property type="term" value="F:ATP binding"/>
    <property type="evidence" value="ECO:0007669"/>
    <property type="project" value="UniProtKB-KW"/>
</dbReference>
<dbReference type="Pfam" id="PF00005">
    <property type="entry name" value="ABC_tran"/>
    <property type="match status" value="1"/>
</dbReference>
<dbReference type="SMART" id="SM00382">
    <property type="entry name" value="AAA"/>
    <property type="match status" value="1"/>
</dbReference>
<dbReference type="Gene3D" id="3.40.50.300">
    <property type="entry name" value="P-loop containing nucleotide triphosphate hydrolases"/>
    <property type="match status" value="1"/>
</dbReference>
<dbReference type="GO" id="GO:0005886">
    <property type="term" value="C:plasma membrane"/>
    <property type="evidence" value="ECO:0007669"/>
    <property type="project" value="UniProtKB-SubCell"/>
</dbReference>
<dbReference type="Proteomes" id="UP000037175">
    <property type="component" value="Unassembled WGS sequence"/>
</dbReference>
<dbReference type="RefSeq" id="WP_013120804.1">
    <property type="nucleotide sequence ID" value="NZ_LGTE01000005.1"/>
</dbReference>
<evidence type="ECO:0000256" key="2">
    <source>
        <dbReference type="ARBA" id="ARBA00022741"/>
    </source>
</evidence>
<keyword evidence="7" id="KW-1185">Reference proteome</keyword>
<evidence type="ECO:0000313" key="7">
    <source>
        <dbReference type="Proteomes" id="UP000037175"/>
    </source>
</evidence>
<dbReference type="PANTHER" id="PTHR43582:SF2">
    <property type="entry name" value="LINEARMYCIN RESISTANCE ATP-BINDING PROTEIN LNRL"/>
    <property type="match status" value="1"/>
</dbReference>
<dbReference type="PROSITE" id="PS50893">
    <property type="entry name" value="ABC_TRANSPORTER_2"/>
    <property type="match status" value="1"/>
</dbReference>
<comment type="subcellular location">
    <subcellularLocation>
        <location evidence="1">Cell membrane</location>
        <topology evidence="1">Peripheral membrane protein</topology>
        <orientation evidence="1">Cytoplasmic side</orientation>
    </subcellularLocation>
</comment>
<dbReference type="InterPro" id="IPR003593">
    <property type="entry name" value="AAA+_ATPase"/>
</dbReference>
<dbReference type="GO" id="GO:0043215">
    <property type="term" value="P:daunorubicin transport"/>
    <property type="evidence" value="ECO:0007669"/>
    <property type="project" value="InterPro"/>
</dbReference>
<dbReference type="EMBL" id="LGTE01000005">
    <property type="protein sequence ID" value="KNZ70253.1"/>
    <property type="molecule type" value="Genomic_DNA"/>
</dbReference>
<gene>
    <name evidence="6" type="ORF">Tfer_1131</name>
</gene>
<dbReference type="InterPro" id="IPR027417">
    <property type="entry name" value="P-loop_NTPase"/>
</dbReference>
<evidence type="ECO:0000259" key="5">
    <source>
        <dbReference type="PROSITE" id="PS50893"/>
    </source>
</evidence>
<accession>A0A0L6W4D6</accession>
<evidence type="ECO:0000313" key="6">
    <source>
        <dbReference type="EMBL" id="KNZ70253.1"/>
    </source>
</evidence>
<dbReference type="GO" id="GO:0016887">
    <property type="term" value="F:ATP hydrolysis activity"/>
    <property type="evidence" value="ECO:0007669"/>
    <property type="project" value="InterPro"/>
</dbReference>
<dbReference type="SUPFAM" id="SSF52540">
    <property type="entry name" value="P-loop containing nucleoside triphosphate hydrolases"/>
    <property type="match status" value="1"/>
</dbReference>